<dbReference type="InterPro" id="IPR049362">
    <property type="entry name" value="TTI1_rpt"/>
</dbReference>
<dbReference type="Proteomes" id="UP000054304">
    <property type="component" value="Unassembled WGS sequence"/>
</dbReference>
<evidence type="ECO:0000313" key="6">
    <source>
        <dbReference type="Proteomes" id="UP000054304"/>
    </source>
</evidence>
<dbReference type="HOGENOM" id="CLU_005544_0_0_1"/>
<dbReference type="InterPro" id="IPR052587">
    <property type="entry name" value="TELO2-interacting_protein_1"/>
</dbReference>
<dbReference type="Pfam" id="PF24173">
    <property type="entry name" value="TPR_TTI1_N"/>
    <property type="match status" value="1"/>
</dbReference>
<keyword evidence="6" id="KW-1185">Reference proteome</keyword>
<sequence>MSHQQSELFQKVRPACIELSREAFLPASSFNPQSLTLLNALRSVEQELEILEETQSNLAPAFADYVFVPIAHLLQHQGLGTSQTEMVLLIMGHLLSLSWSSVGAFPLALAQQLFPLLNFLISNDKENKELLAKSAEFQSAGCIALNKLFKALAVQKSSDFYNYFSDPKSLPSLGHSVIILLDILRDNDENANLQLQAIEALRTLYVELLHDGEVISFILPGNVSTFSKLLLKPGLTVKASVVCSTMGLFGALLSLVYSDTGLHIADLPTPDLQQRLTETSQNPIVTRQIDESSFGNVHLHRNNKWLNATAGQVKTALEAVLPRLLQRESNSINKSVREFLETVQQNCHLSLNNCLELFVSTSLDARVSPSVLLGPQENSHTLKRILENQISEFPKAIQFESVEGLKRFGLAVSAMEQQGERDYDMIDRAVSQLQLSFSEYLEQKNLRFSKGKVLEQSSLVIVGQELFTQTTQLQQLFPKVSKSLEVTLSNLFQAIGSYCGKNETNRLVMGLLAKSYTDDTRGKAVGLWISSLLIEGSLNQANSIEDSLDEFLVLDDDNTDVPEACYMVLQSSLEILNSASQNGRPITNNDELDAMVSLYAVKVMNSSMRSEFEGELIDVLFPVVDCLASSSPAIRNFAQATTMEIAQSHYGGSVRDLIWENMDYLIDAISTRLSNCMTQRVATLLMVICRIGGYETIRSFRDVLETIFRLLDYYHGYEDLCMDFFQLFGIVVGEMAKTYLQKKTSIPKLIAGEKTQDGFKNWGMQNMQDVMHFLDSFKNYKSADNLTFEEDEASGPSNFDGFFNSKLREVDSDDEDDEDEESENVEGSQHPENEDGADNDSKQWSSPIPRDSYRLLLQIAGYGDRLLTHESRPLKVQILQLACQIFPMLATEYDMLLPQIAKSWDLIVQNSMGGDFALVKPALEGITAMIKYSGDFVTKRFVDLWGAYKKGSVLLQNITRKQLNSGNLSVKALNGAKTLPPNITTEAHKSLAEMLLEGISRTELFISDVQLREMVHVCLLALPAEAVSSRSLTLGDMVASFLV</sequence>
<dbReference type="InterPro" id="IPR057567">
    <property type="entry name" value="TPR_TTI1_C"/>
</dbReference>
<dbReference type="InterPro" id="IPR057566">
    <property type="entry name" value="TPR_TTI1_N"/>
</dbReference>
<accession>A0A0C7MLY8</accession>
<protein>
    <submittedName>
        <fullName evidence="5">LALA0S02e01222g1_1</fullName>
    </submittedName>
</protein>
<dbReference type="OrthoDB" id="6781668at2759"/>
<dbReference type="InterPro" id="IPR016024">
    <property type="entry name" value="ARM-type_fold"/>
</dbReference>
<evidence type="ECO:0000259" key="2">
    <source>
        <dbReference type="Pfam" id="PF24173"/>
    </source>
</evidence>
<evidence type="ECO:0000313" key="5">
    <source>
        <dbReference type="EMBL" id="CEP60857.1"/>
    </source>
</evidence>
<dbReference type="PIRSF" id="PIRSF005250">
    <property type="entry name" value="UCP005250"/>
    <property type="match status" value="1"/>
</dbReference>
<dbReference type="Pfam" id="PF21547">
    <property type="entry name" value="TTI1"/>
    <property type="match status" value="1"/>
</dbReference>
<dbReference type="GeneID" id="34684266"/>
<dbReference type="GO" id="GO:0110078">
    <property type="term" value="C:TTT Hsp90 cochaperone complex"/>
    <property type="evidence" value="ECO:0007669"/>
    <property type="project" value="EnsemblFungi"/>
</dbReference>
<dbReference type="SUPFAM" id="SSF48371">
    <property type="entry name" value="ARM repeat"/>
    <property type="match status" value="1"/>
</dbReference>
<dbReference type="RefSeq" id="XP_022627096.1">
    <property type="nucleotide sequence ID" value="XM_022773584.1"/>
</dbReference>
<reference evidence="5 6" key="1">
    <citation type="submission" date="2014-12" db="EMBL/GenBank/DDBJ databases">
        <authorList>
            <person name="Neuveglise Cecile"/>
        </authorList>
    </citation>
    <scope>NUCLEOTIDE SEQUENCE [LARGE SCALE GENOMIC DNA]</scope>
    <source>
        <strain evidence="5 6">CBS 12615</strain>
    </source>
</reference>
<dbReference type="GO" id="GO:0005737">
    <property type="term" value="C:cytoplasm"/>
    <property type="evidence" value="ECO:0007669"/>
    <property type="project" value="TreeGrafter"/>
</dbReference>
<feature type="compositionally biased region" description="Acidic residues" evidence="1">
    <location>
        <begin position="811"/>
        <end position="824"/>
    </location>
</feature>
<dbReference type="PANTHER" id="PTHR18460">
    <property type="entry name" value="TEL2 INTERACTING PROTEIN 1 TTI1 FAMILY MEMBER"/>
    <property type="match status" value="1"/>
</dbReference>
<dbReference type="STRING" id="1245769.A0A0C7MLY8"/>
<dbReference type="EMBL" id="LN736361">
    <property type="protein sequence ID" value="CEP60857.1"/>
    <property type="molecule type" value="Genomic_DNA"/>
</dbReference>
<feature type="domain" description="TEL2-interacting protein 1 second TPR" evidence="4">
    <location>
        <begin position="378"/>
        <end position="618"/>
    </location>
</feature>
<evidence type="ECO:0000256" key="1">
    <source>
        <dbReference type="SAM" id="MobiDB-lite"/>
    </source>
</evidence>
<dbReference type="InterPro" id="IPR016441">
    <property type="entry name" value="Tti1"/>
</dbReference>
<name>A0A0C7MLY8_9SACH</name>
<dbReference type="Pfam" id="PF24181">
    <property type="entry name" value="TPR_TTI1_C"/>
    <property type="match status" value="1"/>
</dbReference>
<evidence type="ECO:0000259" key="3">
    <source>
        <dbReference type="Pfam" id="PF24181"/>
    </source>
</evidence>
<gene>
    <name evidence="5" type="ORF">LALA0_S02e01222g</name>
</gene>
<feature type="region of interest" description="Disordered" evidence="1">
    <location>
        <begin position="810"/>
        <end position="847"/>
    </location>
</feature>
<dbReference type="InterPro" id="IPR059075">
    <property type="entry name" value="TPR_TTI1_2nd_yeast"/>
</dbReference>
<dbReference type="AlphaFoldDB" id="A0A0C7MLY8"/>
<organism evidence="5 6">
    <name type="scientific">Lachancea lanzarotensis</name>
    <dbReference type="NCBI Taxonomy" id="1245769"/>
    <lineage>
        <taxon>Eukaryota</taxon>
        <taxon>Fungi</taxon>
        <taxon>Dikarya</taxon>
        <taxon>Ascomycota</taxon>
        <taxon>Saccharomycotina</taxon>
        <taxon>Saccharomycetes</taxon>
        <taxon>Saccharomycetales</taxon>
        <taxon>Saccharomycetaceae</taxon>
        <taxon>Lachancea</taxon>
    </lineage>
</organism>
<dbReference type="PANTHER" id="PTHR18460:SF3">
    <property type="entry name" value="TELO2-INTERACTING PROTEIN 1 HOMOLOG"/>
    <property type="match status" value="1"/>
</dbReference>
<dbReference type="Pfam" id="PF26245">
    <property type="entry name" value="TPR_TTI1_2nd_yeast"/>
    <property type="match status" value="1"/>
</dbReference>
<evidence type="ECO:0000259" key="4">
    <source>
        <dbReference type="Pfam" id="PF26245"/>
    </source>
</evidence>
<feature type="domain" description="TTI1 N-terminal TPR" evidence="2">
    <location>
        <begin position="9"/>
        <end position="361"/>
    </location>
</feature>
<proteinExistence type="predicted"/>
<feature type="domain" description="TTI1 C-terminal TPR" evidence="3">
    <location>
        <begin position="791"/>
        <end position="943"/>
    </location>
</feature>